<dbReference type="FunFam" id="3.40.50.300:FF:000489">
    <property type="entry name" value="Primosome assembly protein PriA"/>
    <property type="match status" value="1"/>
</dbReference>
<comment type="caution">
    <text evidence="14">The sequence shown here is derived from an EMBL/GenBank/DDBJ whole genome shotgun (WGS) entry which is preliminary data.</text>
</comment>
<keyword evidence="1 12" id="KW-0639">Primosome</keyword>
<feature type="binding site" evidence="12">
    <location>
        <position position="343"/>
    </location>
    <ligand>
        <name>Zn(2+)</name>
        <dbReference type="ChEBI" id="CHEBI:29105"/>
        <label>1</label>
    </ligand>
</feature>
<dbReference type="HAMAP" id="MF_00983">
    <property type="entry name" value="PriA"/>
    <property type="match status" value="1"/>
</dbReference>
<evidence type="ECO:0000256" key="4">
    <source>
        <dbReference type="ARBA" id="ARBA00022741"/>
    </source>
</evidence>
<keyword evidence="3 12" id="KW-0479">Metal-binding</keyword>
<dbReference type="EMBL" id="WPAF01000002">
    <property type="protein sequence ID" value="KAF0135042.1"/>
    <property type="molecule type" value="Genomic_DNA"/>
</dbReference>
<name>A0A833L2A4_UNCSA</name>
<dbReference type="InterPro" id="IPR005259">
    <property type="entry name" value="PriA"/>
</dbReference>
<dbReference type="GO" id="GO:0006269">
    <property type="term" value="P:DNA replication, synthesis of primer"/>
    <property type="evidence" value="ECO:0007669"/>
    <property type="project" value="UniProtKB-KW"/>
</dbReference>
<feature type="binding site" evidence="12">
    <location>
        <position position="383"/>
    </location>
    <ligand>
        <name>Zn(2+)</name>
        <dbReference type="ChEBI" id="CHEBI:29105"/>
        <label>1</label>
    </ligand>
</feature>
<evidence type="ECO:0000256" key="9">
    <source>
        <dbReference type="ARBA" id="ARBA00023125"/>
    </source>
</evidence>
<dbReference type="InterPro" id="IPR014001">
    <property type="entry name" value="Helicase_ATP-bd"/>
</dbReference>
<dbReference type="InterPro" id="IPR001650">
    <property type="entry name" value="Helicase_C-like"/>
</dbReference>
<dbReference type="GO" id="GO:0016787">
    <property type="term" value="F:hydrolase activity"/>
    <property type="evidence" value="ECO:0007669"/>
    <property type="project" value="UniProtKB-KW"/>
</dbReference>
<dbReference type="GO" id="GO:0006302">
    <property type="term" value="P:double-strand break repair"/>
    <property type="evidence" value="ECO:0007669"/>
    <property type="project" value="InterPro"/>
</dbReference>
<organism evidence="14 15">
    <name type="scientific">Candidatus Saganbacteria bacterium</name>
    <dbReference type="NCBI Taxonomy" id="2575572"/>
    <lineage>
        <taxon>Bacteria</taxon>
        <taxon>Bacillati</taxon>
        <taxon>Saganbacteria</taxon>
    </lineage>
</organism>
<comment type="catalytic activity">
    <reaction evidence="11 12">
        <text>ATP + H2O = ADP + phosphate + H(+)</text>
        <dbReference type="Rhea" id="RHEA:13065"/>
        <dbReference type="ChEBI" id="CHEBI:15377"/>
        <dbReference type="ChEBI" id="CHEBI:15378"/>
        <dbReference type="ChEBI" id="CHEBI:30616"/>
        <dbReference type="ChEBI" id="CHEBI:43474"/>
        <dbReference type="ChEBI" id="CHEBI:456216"/>
        <dbReference type="EC" id="5.6.2.4"/>
    </reaction>
</comment>
<dbReference type="Proteomes" id="UP000488506">
    <property type="component" value="Unassembled WGS sequence"/>
</dbReference>
<dbReference type="Pfam" id="PF00270">
    <property type="entry name" value="DEAD"/>
    <property type="match status" value="1"/>
</dbReference>
<evidence type="ECO:0000313" key="15">
    <source>
        <dbReference type="Proteomes" id="UP000488506"/>
    </source>
</evidence>
<dbReference type="NCBIfam" id="TIGR00595">
    <property type="entry name" value="priA"/>
    <property type="match status" value="1"/>
</dbReference>
<dbReference type="GO" id="GO:1990077">
    <property type="term" value="C:primosome complex"/>
    <property type="evidence" value="ECO:0007669"/>
    <property type="project" value="UniProtKB-UniRule"/>
</dbReference>
<dbReference type="InterPro" id="IPR027417">
    <property type="entry name" value="P-loop_NTPase"/>
</dbReference>
<comment type="similarity">
    <text evidence="12">Belongs to the helicase family. PriA subfamily.</text>
</comment>
<dbReference type="Pfam" id="PF18319">
    <property type="entry name" value="Zn_ribbon_PriA"/>
    <property type="match status" value="1"/>
</dbReference>
<evidence type="ECO:0000256" key="3">
    <source>
        <dbReference type="ARBA" id="ARBA00022723"/>
    </source>
</evidence>
<feature type="binding site" evidence="12">
    <location>
        <position position="352"/>
    </location>
    <ligand>
        <name>Zn(2+)</name>
        <dbReference type="ChEBI" id="CHEBI:29105"/>
        <label>2</label>
    </ligand>
</feature>
<dbReference type="InterPro" id="IPR040498">
    <property type="entry name" value="PriA_CRR"/>
</dbReference>
<gene>
    <name evidence="12" type="primary">priA</name>
    <name evidence="14" type="ORF">FD145_180</name>
</gene>
<evidence type="ECO:0000313" key="14">
    <source>
        <dbReference type="EMBL" id="KAF0135042.1"/>
    </source>
</evidence>
<evidence type="ECO:0000256" key="7">
    <source>
        <dbReference type="ARBA" id="ARBA00022833"/>
    </source>
</evidence>
<keyword evidence="4 12" id="KW-0547">Nucleotide-binding</keyword>
<dbReference type="InterPro" id="IPR041236">
    <property type="entry name" value="PriA_C"/>
</dbReference>
<dbReference type="PANTHER" id="PTHR30580">
    <property type="entry name" value="PRIMOSOMAL PROTEIN N"/>
    <property type="match status" value="1"/>
</dbReference>
<dbReference type="Pfam" id="PF00271">
    <property type="entry name" value="Helicase_C"/>
    <property type="match status" value="1"/>
</dbReference>
<evidence type="ECO:0000256" key="1">
    <source>
        <dbReference type="ARBA" id="ARBA00022515"/>
    </source>
</evidence>
<comment type="catalytic activity">
    <reaction evidence="12">
        <text>Couples ATP hydrolysis with the unwinding of duplex DNA by translocating in the 3'-5' direction.</text>
        <dbReference type="EC" id="5.6.2.4"/>
    </reaction>
</comment>
<dbReference type="GO" id="GO:0003677">
    <property type="term" value="F:DNA binding"/>
    <property type="evidence" value="ECO:0007669"/>
    <property type="project" value="UniProtKB-UniRule"/>
</dbReference>
<keyword evidence="5 12" id="KW-0378">Hydrolase</keyword>
<evidence type="ECO:0000256" key="11">
    <source>
        <dbReference type="ARBA" id="ARBA00048988"/>
    </source>
</evidence>
<keyword evidence="9 12" id="KW-0238">DNA-binding</keyword>
<evidence type="ECO:0000256" key="10">
    <source>
        <dbReference type="ARBA" id="ARBA00023235"/>
    </source>
</evidence>
<dbReference type="GO" id="GO:0006310">
    <property type="term" value="P:DNA recombination"/>
    <property type="evidence" value="ECO:0007669"/>
    <property type="project" value="InterPro"/>
</dbReference>
<accession>A0A833L2A4</accession>
<dbReference type="AlphaFoldDB" id="A0A833L2A4"/>
<dbReference type="EC" id="5.6.2.4" evidence="12"/>
<evidence type="ECO:0000256" key="8">
    <source>
        <dbReference type="ARBA" id="ARBA00022840"/>
    </source>
</evidence>
<keyword evidence="2 12" id="KW-0235">DNA replication</keyword>
<dbReference type="GO" id="GO:0006270">
    <property type="term" value="P:DNA replication initiation"/>
    <property type="evidence" value="ECO:0007669"/>
    <property type="project" value="TreeGrafter"/>
</dbReference>
<dbReference type="Gene3D" id="3.40.50.300">
    <property type="entry name" value="P-loop containing nucleotide triphosphate hydrolases"/>
    <property type="match status" value="2"/>
</dbReference>
<keyword evidence="7 12" id="KW-0862">Zinc</keyword>
<comment type="function">
    <text evidence="12">Initiates the restart of stalled replication forks, which reloads the replicative helicase on sites other than the origin of replication. Recognizes and binds to abandoned replication forks and remodels them to uncover a helicase loading site. Promotes assembly of the primosome at these replication forks.</text>
</comment>
<dbReference type="PROSITE" id="PS51192">
    <property type="entry name" value="HELICASE_ATP_BIND_1"/>
    <property type="match status" value="1"/>
</dbReference>
<feature type="binding site" evidence="12">
    <location>
        <position position="373"/>
    </location>
    <ligand>
        <name>Zn(2+)</name>
        <dbReference type="ChEBI" id="CHEBI:29105"/>
        <label>2</label>
    </ligand>
</feature>
<dbReference type="Pfam" id="PF17764">
    <property type="entry name" value="PriA_3primeBD"/>
    <property type="match status" value="1"/>
</dbReference>
<proteinExistence type="inferred from homology"/>
<keyword evidence="10 12" id="KW-0413">Isomerase</keyword>
<dbReference type="InterPro" id="IPR011545">
    <property type="entry name" value="DEAD/DEAH_box_helicase_dom"/>
</dbReference>
<feature type="binding site" evidence="12">
    <location>
        <position position="346"/>
    </location>
    <ligand>
        <name>Zn(2+)</name>
        <dbReference type="ChEBI" id="CHEBI:29105"/>
        <label>1</label>
    </ligand>
</feature>
<dbReference type="GO" id="GO:0043138">
    <property type="term" value="F:3'-5' DNA helicase activity"/>
    <property type="evidence" value="ECO:0007669"/>
    <property type="project" value="UniProtKB-EC"/>
</dbReference>
<feature type="binding site" evidence="12">
    <location>
        <position position="370"/>
    </location>
    <ligand>
        <name>Zn(2+)</name>
        <dbReference type="ChEBI" id="CHEBI:29105"/>
        <label>2</label>
    </ligand>
</feature>
<evidence type="ECO:0000259" key="13">
    <source>
        <dbReference type="PROSITE" id="PS51192"/>
    </source>
</evidence>
<feature type="binding site" evidence="12">
    <location>
        <position position="355"/>
    </location>
    <ligand>
        <name>Zn(2+)</name>
        <dbReference type="ChEBI" id="CHEBI:29105"/>
        <label>2</label>
    </ligand>
</feature>
<keyword evidence="8 12" id="KW-0067">ATP-binding</keyword>
<keyword evidence="6 12" id="KW-0347">Helicase</keyword>
<feature type="binding site" evidence="12">
    <location>
        <position position="386"/>
    </location>
    <ligand>
        <name>Zn(2+)</name>
        <dbReference type="ChEBI" id="CHEBI:29105"/>
        <label>1</label>
    </ligand>
</feature>
<dbReference type="SUPFAM" id="SSF52540">
    <property type="entry name" value="P-loop containing nucleoside triphosphate hydrolases"/>
    <property type="match status" value="2"/>
</dbReference>
<dbReference type="PANTHER" id="PTHR30580:SF0">
    <property type="entry name" value="PRIMOSOMAL PROTEIN N"/>
    <property type="match status" value="1"/>
</dbReference>
<comment type="cofactor">
    <cofactor evidence="12">
        <name>Zn(2+)</name>
        <dbReference type="ChEBI" id="CHEBI:29105"/>
    </cofactor>
    <text evidence="12">Binds 2 zinc ions per subunit.</text>
</comment>
<reference evidence="14 15" key="1">
    <citation type="submission" date="2019-12" db="EMBL/GenBank/DDBJ databases">
        <authorList>
            <person name="Wolfe R."/>
            <person name="Danczak R."/>
            <person name="Wilkins M."/>
        </authorList>
    </citation>
    <scope>NUCLEOTIDE SEQUENCE [LARGE SCALE GENOMIC DNA]</scope>
    <source>
        <strain evidence="14">X2_MaxBin.013</strain>
    </source>
</reference>
<dbReference type="InterPro" id="IPR041222">
    <property type="entry name" value="PriA_3primeBD"/>
</dbReference>
<protein>
    <recommendedName>
        <fullName evidence="12">Replication restart protein PriA</fullName>
    </recommendedName>
    <alternativeName>
        <fullName evidence="12">ATP-dependent DNA helicase PriA</fullName>
        <ecNumber evidence="12">5.6.2.4</ecNumber>
    </alternativeName>
    <alternativeName>
        <fullName evidence="12">DNA 3'-5' helicase PriA</fullName>
    </alternativeName>
</protein>
<sequence length="630" mass="70381">MYAEIILANAAPQLDRIYHYSIPEGLKLMVGHQVVLPFGKRETLGYVVGFSEKPDVPVSLIKDVKAINSEYPLFQLEALTTAKWMAGYYGCFLITALRMFMPPGASKSEKRKSLPAGQAGRGRSIGMGIETLLLHNSSGSARTEFYLRSIEDTIKNNQGAILLVPEIGLISSFLQRLNERFEGLVAVLHSSLTPKQREIEWGRIAKGEAKIVIGTRSAVFAPIKNLGLIIIDEEHDQAYKQEKSPRYHVRDIAQQLNTSIILGSPTPSIESYYKAQAGEYKTPELPDKIDDNPSPQIEIIDMRYEKEFMLSRKLRDELAGTLSRGEKAILFINRRGYFTFAVCKGCGATIECPKCSVSLVYHSDDKKLRCGHCDFEMEAKVFCSKCGNGSIGFFGIGTQRIEQEIAKFYKDAKILRLDRDSVLKKGAQENIIESFSKGDSNILIGTQMVTKGLEKVALVGVVSADISLNMPDFRAAERTFAQLTQAAGRTINISGKLLVQTFTPDHYVFKYFVNNDYKGFYNEEIEHRKALKYPPFSRLINIIVSSKNDSKAADISEQMAKVFLEKAKTTKVLGPAKAPISKLRGQYRYQILLKGENIPAMKRACDNTINGINPPRDVKITLDIDPLNML</sequence>
<dbReference type="Pfam" id="PF18074">
    <property type="entry name" value="PriA_C"/>
    <property type="match status" value="1"/>
</dbReference>
<evidence type="ECO:0000256" key="12">
    <source>
        <dbReference type="HAMAP-Rule" id="MF_00983"/>
    </source>
</evidence>
<dbReference type="Gene3D" id="3.40.1440.60">
    <property type="entry name" value="PriA, 3(prime) DNA-binding domain"/>
    <property type="match status" value="1"/>
</dbReference>
<evidence type="ECO:0000256" key="2">
    <source>
        <dbReference type="ARBA" id="ARBA00022705"/>
    </source>
</evidence>
<dbReference type="InterPro" id="IPR042115">
    <property type="entry name" value="PriA_3primeBD_sf"/>
</dbReference>
<evidence type="ECO:0000256" key="5">
    <source>
        <dbReference type="ARBA" id="ARBA00022801"/>
    </source>
</evidence>
<comment type="subunit">
    <text evidence="12">Component of the replication restart primosome.</text>
</comment>
<dbReference type="GO" id="GO:0008270">
    <property type="term" value="F:zinc ion binding"/>
    <property type="evidence" value="ECO:0007669"/>
    <property type="project" value="UniProtKB-UniRule"/>
</dbReference>
<feature type="domain" description="Helicase ATP-binding" evidence="13">
    <location>
        <begin position="123"/>
        <end position="285"/>
    </location>
</feature>
<evidence type="ECO:0000256" key="6">
    <source>
        <dbReference type="ARBA" id="ARBA00022806"/>
    </source>
</evidence>
<dbReference type="GO" id="GO:0005524">
    <property type="term" value="F:ATP binding"/>
    <property type="evidence" value="ECO:0007669"/>
    <property type="project" value="UniProtKB-UniRule"/>
</dbReference>